<comment type="caution">
    <text evidence="1">The sequence shown here is derived from an EMBL/GenBank/DDBJ whole genome shotgun (WGS) entry which is preliminary data.</text>
</comment>
<keyword evidence="2" id="KW-1185">Reference proteome</keyword>
<dbReference type="EMBL" id="CM020618">
    <property type="protein sequence ID" value="KAK1858814.1"/>
    <property type="molecule type" value="Genomic_DNA"/>
</dbReference>
<reference evidence="1" key="1">
    <citation type="submission" date="2019-11" db="EMBL/GenBank/DDBJ databases">
        <title>Nori genome reveals adaptations in red seaweeds to the harsh intertidal environment.</title>
        <authorList>
            <person name="Wang D."/>
            <person name="Mao Y."/>
        </authorList>
    </citation>
    <scope>NUCLEOTIDE SEQUENCE</scope>
    <source>
        <tissue evidence="1">Gametophyte</tissue>
    </source>
</reference>
<accession>A0ACC3BLF9</accession>
<name>A0ACC3BLF9_PYRYE</name>
<evidence type="ECO:0000313" key="1">
    <source>
        <dbReference type="EMBL" id="KAK1858814.1"/>
    </source>
</evidence>
<gene>
    <name evidence="1" type="ORF">I4F81_001414</name>
</gene>
<proteinExistence type="predicted"/>
<organism evidence="1 2">
    <name type="scientific">Pyropia yezoensis</name>
    <name type="common">Susabi-nori</name>
    <name type="synonym">Porphyra yezoensis</name>
    <dbReference type="NCBI Taxonomy" id="2788"/>
    <lineage>
        <taxon>Eukaryota</taxon>
        <taxon>Rhodophyta</taxon>
        <taxon>Bangiophyceae</taxon>
        <taxon>Bangiales</taxon>
        <taxon>Bangiaceae</taxon>
        <taxon>Pyropia</taxon>
    </lineage>
</organism>
<sequence length="502" mass="53994">MPVLMPAIRDREVPFTFRTTAAIFTSWWDCVVPYVDRVTDGGRGGVRDSFGEPPRVRASRRHATVESMGVCAAAASAVLADHLLSPAIAHAYYARAAELGTPLPGKAMCRDGAASHPDDAGCYGVAVARRLITDRLAKDGYNEAGTDRGRAQGVPNGLPGRRPFRDVAVGHTPVNTPWNVRRLLRWTPLDEDLDGDGTYVTQRVTAPQASVAHTYLLRRKDLDRRQVPAPYPHAEAYEPDFTCNSGAADPDGVCRLAKNAAREVAKTATSVRRRSLVPFFDDKTSSLAPLPPVVAATANLSYPAFVAMEYAANGAIYDSMTAVWGQKLRHDAVRPATLVPRVLGGGRGLHPFEPTIRTMPHSEYPSASACICRVFTDAVAAFAPRRFPVSRTFEAGHFVDGPGAVADQPSGFRPPPPRVPPSRLTVTWPSLRALADDCSASRLWGGLHFPPAVAAGEDLCDGLGDRAVQVVACRAKGIAGNVCLVEARRGVWACARFVSRCD</sequence>
<protein>
    <submittedName>
        <fullName evidence="1">Uncharacterized protein</fullName>
    </submittedName>
</protein>
<dbReference type="Proteomes" id="UP000798662">
    <property type="component" value="Chromosome 1"/>
</dbReference>
<evidence type="ECO:0000313" key="2">
    <source>
        <dbReference type="Proteomes" id="UP000798662"/>
    </source>
</evidence>